<dbReference type="PANTHER" id="PTHR43798">
    <property type="entry name" value="MONOACYLGLYCEROL LIPASE"/>
    <property type="match status" value="1"/>
</dbReference>
<reference evidence="4" key="1">
    <citation type="journal article" date="2019" name="Int. J. Syst. Evol. Microbiol.">
        <title>The Global Catalogue of Microorganisms (GCM) 10K type strain sequencing project: providing services to taxonomists for standard genome sequencing and annotation.</title>
        <authorList>
            <consortium name="The Broad Institute Genomics Platform"/>
            <consortium name="The Broad Institute Genome Sequencing Center for Infectious Disease"/>
            <person name="Wu L."/>
            <person name="Ma J."/>
        </authorList>
    </citation>
    <scope>NUCLEOTIDE SEQUENCE [LARGE SCALE GENOMIC DNA]</scope>
    <source>
        <strain evidence="4">KCTC 12848</strain>
    </source>
</reference>
<gene>
    <name evidence="3" type="ORF">ACFSKX_15195</name>
</gene>
<comment type="caution">
    <text evidence="3">The sequence shown here is derived from an EMBL/GenBank/DDBJ whole genome shotgun (WGS) entry which is preliminary data.</text>
</comment>
<evidence type="ECO:0000256" key="1">
    <source>
        <dbReference type="SAM" id="SignalP"/>
    </source>
</evidence>
<dbReference type="EMBL" id="JBHUJD010000022">
    <property type="protein sequence ID" value="MFD2311773.1"/>
    <property type="molecule type" value="Genomic_DNA"/>
</dbReference>
<dbReference type="RefSeq" id="WP_265722375.1">
    <property type="nucleotide sequence ID" value="NZ_JAPIVK010000022.1"/>
</dbReference>
<dbReference type="PRINTS" id="PR00111">
    <property type="entry name" value="ABHYDROLASE"/>
</dbReference>
<keyword evidence="4" id="KW-1185">Reference proteome</keyword>
<evidence type="ECO:0000259" key="2">
    <source>
        <dbReference type="Pfam" id="PF00561"/>
    </source>
</evidence>
<protein>
    <submittedName>
        <fullName evidence="3">Alpha/beta fold hydrolase</fullName>
    </submittedName>
</protein>
<feature type="signal peptide" evidence="1">
    <location>
        <begin position="1"/>
        <end position="32"/>
    </location>
</feature>
<proteinExistence type="predicted"/>
<dbReference type="SUPFAM" id="SSF53474">
    <property type="entry name" value="alpha/beta-Hydrolases"/>
    <property type="match status" value="1"/>
</dbReference>
<feature type="domain" description="AB hydrolase-1" evidence="2">
    <location>
        <begin position="68"/>
        <end position="178"/>
    </location>
</feature>
<organism evidence="3 4">
    <name type="scientific">Microbulbifer halophilus</name>
    <dbReference type="NCBI Taxonomy" id="453963"/>
    <lineage>
        <taxon>Bacteria</taxon>
        <taxon>Pseudomonadati</taxon>
        <taxon>Pseudomonadota</taxon>
        <taxon>Gammaproteobacteria</taxon>
        <taxon>Cellvibrionales</taxon>
        <taxon>Microbulbiferaceae</taxon>
        <taxon>Microbulbifer</taxon>
    </lineage>
</organism>
<sequence length="320" mass="36078">MLTHCPRARFAERFLLPALAIAVLLVTGLVHADTDSDETRQASEPDKSGRVNANGIDYYYQIHGEGEPLLLLHGGLGAIDMFGPVLAELAEQRRVIAVELQGHGRTALGDRPIRYRDMADDMAAILEQLDQPEVDVVGYSMGGGVALRFAIQHPERVKRLALVSTGFSRDGFYPEMIPQQEQISAEMAGAMEDTPMYRTYRKLAPRPEKFPELLDRMGDLMRKPYNWRDEVKALNMPVMLVYGDSDMFRPEHMVDFYQLLGGGLGDAGWQRENMPINRLAVLPGKTHYDIFFDPLLARTVLPFLNGGMVKKNWKEREDSE</sequence>
<feature type="chain" id="PRO_5045497975" evidence="1">
    <location>
        <begin position="33"/>
        <end position="320"/>
    </location>
</feature>
<dbReference type="GO" id="GO:0016787">
    <property type="term" value="F:hydrolase activity"/>
    <property type="evidence" value="ECO:0007669"/>
    <property type="project" value="UniProtKB-KW"/>
</dbReference>
<dbReference type="InterPro" id="IPR029058">
    <property type="entry name" value="AB_hydrolase_fold"/>
</dbReference>
<dbReference type="InterPro" id="IPR050266">
    <property type="entry name" value="AB_hydrolase_sf"/>
</dbReference>
<dbReference type="InterPro" id="IPR000073">
    <property type="entry name" value="AB_hydrolase_1"/>
</dbReference>
<evidence type="ECO:0000313" key="4">
    <source>
        <dbReference type="Proteomes" id="UP001597425"/>
    </source>
</evidence>
<accession>A0ABW5EF73</accession>
<dbReference type="Gene3D" id="3.40.50.1820">
    <property type="entry name" value="alpha/beta hydrolase"/>
    <property type="match status" value="1"/>
</dbReference>
<keyword evidence="3" id="KW-0378">Hydrolase</keyword>
<keyword evidence="1" id="KW-0732">Signal</keyword>
<dbReference type="Pfam" id="PF00561">
    <property type="entry name" value="Abhydrolase_1"/>
    <property type="match status" value="1"/>
</dbReference>
<name>A0ABW5EF73_9GAMM</name>
<evidence type="ECO:0000313" key="3">
    <source>
        <dbReference type="EMBL" id="MFD2311773.1"/>
    </source>
</evidence>
<dbReference type="Proteomes" id="UP001597425">
    <property type="component" value="Unassembled WGS sequence"/>
</dbReference>